<dbReference type="PANTHER" id="PTHR30385">
    <property type="entry name" value="SIGMA FACTOR F FLAGELLAR"/>
    <property type="match status" value="1"/>
</dbReference>
<dbReference type="EMBL" id="JAFBEV010000028">
    <property type="protein sequence ID" value="MBM7658936.1"/>
    <property type="molecule type" value="Genomic_DNA"/>
</dbReference>
<feature type="domain" description="RNA polymerase sigma-70" evidence="5">
    <location>
        <begin position="56"/>
        <end position="69"/>
    </location>
</feature>
<evidence type="ECO:0000256" key="1">
    <source>
        <dbReference type="ARBA" id="ARBA00023015"/>
    </source>
</evidence>
<keyword evidence="4" id="KW-0804">Transcription</keyword>
<dbReference type="SUPFAM" id="SSF88946">
    <property type="entry name" value="Sigma2 domain of RNA polymerase sigma factors"/>
    <property type="match status" value="1"/>
</dbReference>
<dbReference type="InterPro" id="IPR014322">
    <property type="entry name" value="RNA_pol_sigma-B/F/G"/>
</dbReference>
<evidence type="ECO:0000313" key="7">
    <source>
        <dbReference type="Proteomes" id="UP000823201"/>
    </source>
</evidence>
<dbReference type="InterPro" id="IPR000943">
    <property type="entry name" value="RNA_pol_sigma70"/>
</dbReference>
<keyword evidence="7" id="KW-1185">Reference proteome</keyword>
<dbReference type="CDD" id="cd06171">
    <property type="entry name" value="Sigma70_r4"/>
    <property type="match status" value="1"/>
</dbReference>
<dbReference type="PANTHER" id="PTHR30385:SF4">
    <property type="entry name" value="RNA POLYMERASE SIGMA-E FACTOR"/>
    <property type="match status" value="1"/>
</dbReference>
<dbReference type="Pfam" id="PF04545">
    <property type="entry name" value="Sigma70_r4"/>
    <property type="match status" value="1"/>
</dbReference>
<dbReference type="InterPro" id="IPR036388">
    <property type="entry name" value="WH-like_DNA-bd_sf"/>
</dbReference>
<dbReference type="PROSITE" id="PS00715">
    <property type="entry name" value="SIGMA70_1"/>
    <property type="match status" value="1"/>
</dbReference>
<dbReference type="InterPro" id="IPR007630">
    <property type="entry name" value="RNA_pol_sigma70_r4"/>
</dbReference>
<dbReference type="Pfam" id="PF04542">
    <property type="entry name" value="Sigma70_r2"/>
    <property type="match status" value="1"/>
</dbReference>
<evidence type="ECO:0000256" key="3">
    <source>
        <dbReference type="ARBA" id="ARBA00023125"/>
    </source>
</evidence>
<keyword evidence="3" id="KW-0238">DNA-binding</keyword>
<comment type="caution">
    <text evidence="6">The sequence shown here is derived from an EMBL/GenBank/DDBJ whole genome shotgun (WGS) entry which is preliminary data.</text>
</comment>
<evidence type="ECO:0000256" key="2">
    <source>
        <dbReference type="ARBA" id="ARBA00023082"/>
    </source>
</evidence>
<dbReference type="Gene3D" id="1.20.120.1810">
    <property type="match status" value="1"/>
</dbReference>
<proteinExistence type="predicted"/>
<dbReference type="Pfam" id="PF04539">
    <property type="entry name" value="Sigma70_r3"/>
    <property type="match status" value="1"/>
</dbReference>
<dbReference type="PRINTS" id="PR00046">
    <property type="entry name" value="SIGMA70FCT"/>
</dbReference>
<evidence type="ECO:0000259" key="5">
    <source>
        <dbReference type="PROSITE" id="PS00715"/>
    </source>
</evidence>
<evidence type="ECO:0000313" key="6">
    <source>
        <dbReference type="EMBL" id="MBM7658936.1"/>
    </source>
</evidence>
<dbReference type="Gene3D" id="1.10.10.10">
    <property type="entry name" value="Winged helix-like DNA-binding domain superfamily/Winged helix DNA-binding domain"/>
    <property type="match status" value="2"/>
</dbReference>
<evidence type="ECO:0000256" key="4">
    <source>
        <dbReference type="ARBA" id="ARBA00023163"/>
    </source>
</evidence>
<dbReference type="RefSeq" id="WP_205007482.1">
    <property type="nucleotide sequence ID" value="NZ_CBCRXA010000005.1"/>
</dbReference>
<sequence>MQTRSQLTQSEVRRLILAYQKEPGNDQIQHAIIANYENLIAAYARKFSRGNDTWEDLFQVGMIGLIAAIQRFDSSFEQSFESFAIPTIIGEIKRYIRDKTWSVHVPRRVKELGPRIHKAVEELTRSQQRSPTIKEIAAFINEDVEKILESLEMLRSYYALSVDSKIDADHEGHSVTLLDLIGMPDHAYERVHEKIVLEKAFEVLSEREKQIILCTFFDNLSQKETGKMLGISQMHVSRLLRRALHKLRETLPHDGKGEIVMINKEAQQFSE</sequence>
<dbReference type="InterPro" id="IPR014288">
    <property type="entry name" value="RNA_pol_sigma-B"/>
</dbReference>
<dbReference type="NCBIfam" id="TIGR02937">
    <property type="entry name" value="sigma70-ECF"/>
    <property type="match status" value="1"/>
</dbReference>
<dbReference type="SUPFAM" id="SSF88659">
    <property type="entry name" value="Sigma3 and sigma4 domains of RNA polymerase sigma factors"/>
    <property type="match status" value="2"/>
</dbReference>
<keyword evidence="2" id="KW-0731">Sigma factor</keyword>
<dbReference type="NCBIfam" id="TIGR02941">
    <property type="entry name" value="Sigma_B"/>
    <property type="match status" value="1"/>
</dbReference>
<dbReference type="InterPro" id="IPR007624">
    <property type="entry name" value="RNA_pol_sigma70_r3"/>
</dbReference>
<protein>
    <submittedName>
        <fullName evidence="6">RNA polymerase sigma-B factor</fullName>
    </submittedName>
</protein>
<dbReference type="InterPro" id="IPR014284">
    <property type="entry name" value="RNA_pol_sigma-70_dom"/>
</dbReference>
<dbReference type="InterPro" id="IPR013325">
    <property type="entry name" value="RNA_pol_sigma_r2"/>
</dbReference>
<dbReference type="InterPro" id="IPR013324">
    <property type="entry name" value="RNA_pol_sigma_r3/r4-like"/>
</dbReference>
<accession>A0ABS2QBD2</accession>
<name>A0ABS2QBD2_9BACL</name>
<dbReference type="Proteomes" id="UP000823201">
    <property type="component" value="Unassembled WGS sequence"/>
</dbReference>
<dbReference type="NCBIfam" id="TIGR02980">
    <property type="entry name" value="SigBFG"/>
    <property type="match status" value="1"/>
</dbReference>
<organism evidence="6 7">
    <name type="scientific">Sporolactobacillus spathodeae</name>
    <dbReference type="NCBI Taxonomy" id="1465502"/>
    <lineage>
        <taxon>Bacteria</taxon>
        <taxon>Bacillati</taxon>
        <taxon>Bacillota</taxon>
        <taxon>Bacilli</taxon>
        <taxon>Bacillales</taxon>
        <taxon>Sporolactobacillaceae</taxon>
        <taxon>Sporolactobacillus</taxon>
    </lineage>
</organism>
<keyword evidence="1" id="KW-0805">Transcription regulation</keyword>
<reference evidence="6 7" key="1">
    <citation type="submission" date="2021-01" db="EMBL/GenBank/DDBJ databases">
        <title>Genomic Encyclopedia of Type Strains, Phase IV (KMG-IV): sequencing the most valuable type-strain genomes for metagenomic binning, comparative biology and taxonomic classification.</title>
        <authorList>
            <person name="Goeker M."/>
        </authorList>
    </citation>
    <scope>NUCLEOTIDE SEQUENCE [LARGE SCALE GENOMIC DNA]</scope>
    <source>
        <strain evidence="6 7">DSM 100968</strain>
    </source>
</reference>
<gene>
    <name evidence="6" type="ORF">JOC27_002399</name>
</gene>
<dbReference type="InterPro" id="IPR007627">
    <property type="entry name" value="RNA_pol_sigma70_r2"/>
</dbReference>